<dbReference type="Gene3D" id="3.50.4.10">
    <property type="entry name" value="Hepatocyte Growth Factor"/>
    <property type="match status" value="1"/>
</dbReference>
<feature type="compositionally biased region" description="Low complexity" evidence="1">
    <location>
        <begin position="92"/>
        <end position="107"/>
    </location>
</feature>
<dbReference type="Proteomes" id="UP000663891">
    <property type="component" value="Unassembled WGS sequence"/>
</dbReference>
<feature type="domain" description="Apple" evidence="2">
    <location>
        <begin position="26"/>
        <end position="72"/>
    </location>
</feature>
<protein>
    <recommendedName>
        <fullName evidence="2">Apple domain-containing protein</fullName>
    </recommendedName>
</protein>
<gene>
    <name evidence="4" type="ORF">OKA104_LOCUS8853</name>
    <name evidence="3" type="ORF">VCS650_LOCUS12243</name>
</gene>
<evidence type="ECO:0000313" key="5">
    <source>
        <dbReference type="Proteomes" id="UP000663881"/>
    </source>
</evidence>
<organism evidence="4 5">
    <name type="scientific">Adineta steineri</name>
    <dbReference type="NCBI Taxonomy" id="433720"/>
    <lineage>
        <taxon>Eukaryota</taxon>
        <taxon>Metazoa</taxon>
        <taxon>Spiralia</taxon>
        <taxon>Gnathifera</taxon>
        <taxon>Rotifera</taxon>
        <taxon>Eurotatoria</taxon>
        <taxon>Bdelloidea</taxon>
        <taxon>Adinetida</taxon>
        <taxon>Adinetidae</taxon>
        <taxon>Adineta</taxon>
    </lineage>
</organism>
<proteinExistence type="predicted"/>
<dbReference type="Proteomes" id="UP000663881">
    <property type="component" value="Unassembled WGS sequence"/>
</dbReference>
<dbReference type="EMBL" id="CAJNON010000093">
    <property type="protein sequence ID" value="CAF0954272.1"/>
    <property type="molecule type" value="Genomic_DNA"/>
</dbReference>
<reference evidence="4" key="1">
    <citation type="submission" date="2021-02" db="EMBL/GenBank/DDBJ databases">
        <authorList>
            <person name="Nowell W R."/>
        </authorList>
    </citation>
    <scope>NUCLEOTIDE SEQUENCE</scope>
</reference>
<dbReference type="InterPro" id="IPR003609">
    <property type="entry name" value="Pan_app"/>
</dbReference>
<evidence type="ECO:0000313" key="3">
    <source>
        <dbReference type="EMBL" id="CAF0954272.1"/>
    </source>
</evidence>
<dbReference type="OrthoDB" id="10091537at2759"/>
<comment type="caution">
    <text evidence="4">The sequence shown here is derived from an EMBL/GenBank/DDBJ whole genome shotgun (WGS) entry which is preliminary data.</text>
</comment>
<accession>A0A818QPQ4</accession>
<name>A0A818QPQ4_9BILA</name>
<evidence type="ECO:0000256" key="1">
    <source>
        <dbReference type="SAM" id="MobiDB-lite"/>
    </source>
</evidence>
<dbReference type="AlphaFoldDB" id="A0A818QPQ4"/>
<evidence type="ECO:0000313" key="4">
    <source>
        <dbReference type="EMBL" id="CAF3644656.1"/>
    </source>
</evidence>
<sequence length="224" mass="24435">MRSFQMSTISGWQFQCANTSCLPFVTIIVSSMIKCQTNCLAEINCRAVTFHKSIFTCELFGDIINQNSNMLANTDTISATVIVETRIPPEPTTTTSTSTTTSSTTSTTSTISALNNTISLNQTIDGRIVTCSSVNNTDSSYTECSNLQQGGLYFPNGVSCSVWSSTNSYHWDALGFCRALTGSPAATLLAYYDCDTSQTRVVWIASVWSTTADNGFTRTLRCYY</sequence>
<feature type="region of interest" description="Disordered" evidence="1">
    <location>
        <begin position="86"/>
        <end position="107"/>
    </location>
</feature>
<dbReference type="EMBL" id="CAJOAY010000366">
    <property type="protein sequence ID" value="CAF3644656.1"/>
    <property type="molecule type" value="Genomic_DNA"/>
</dbReference>
<evidence type="ECO:0000259" key="2">
    <source>
        <dbReference type="Pfam" id="PF00024"/>
    </source>
</evidence>
<dbReference type="Pfam" id="PF00024">
    <property type="entry name" value="PAN_1"/>
    <property type="match status" value="1"/>
</dbReference>